<dbReference type="PANTHER" id="PTHR46192">
    <property type="entry name" value="BROAD-RANGE ACID PHOSPHATASE DET1"/>
    <property type="match status" value="1"/>
</dbReference>
<dbReference type="Gene3D" id="3.40.50.1240">
    <property type="entry name" value="Phosphoglycerate mutase-like"/>
    <property type="match status" value="1"/>
</dbReference>
<dbReference type="ExpressionAtlas" id="M1CS80">
    <property type="expression patterns" value="baseline"/>
</dbReference>
<protein>
    <submittedName>
        <fullName evidence="1">Phosphoglycerate/bisphosphoglycerate mutase</fullName>
    </submittedName>
</protein>
<gene>
    <name evidence="1" type="primary">LOC102591300</name>
</gene>
<name>M1CS80_SOLTU</name>
<dbReference type="AlphaFoldDB" id="M1CS80"/>
<reference evidence="1" key="2">
    <citation type="submission" date="2015-06" db="UniProtKB">
        <authorList>
            <consortium name="EnsemblPlants"/>
        </authorList>
    </citation>
    <scope>IDENTIFICATION</scope>
    <source>
        <strain evidence="1">DM1-3 516 R44</strain>
    </source>
</reference>
<proteinExistence type="predicted"/>
<dbReference type="InterPro" id="IPR029033">
    <property type="entry name" value="His_PPase_superfam"/>
</dbReference>
<keyword evidence="2" id="KW-1185">Reference proteome</keyword>
<reference evidence="2" key="1">
    <citation type="journal article" date="2011" name="Nature">
        <title>Genome sequence and analysis of the tuber crop potato.</title>
        <authorList>
            <consortium name="The Potato Genome Sequencing Consortium"/>
        </authorList>
    </citation>
    <scope>NUCLEOTIDE SEQUENCE [LARGE SCALE GENOMIC DNA]</scope>
    <source>
        <strain evidence="2">cv. DM1-3 516 R44</strain>
    </source>
</reference>
<dbReference type="SUPFAM" id="SSF53254">
    <property type="entry name" value="Phosphoglycerate mutase-like"/>
    <property type="match status" value="1"/>
</dbReference>
<accession>M1CS80</accession>
<dbReference type="InterPro" id="IPR052765">
    <property type="entry name" value="PGM-Related"/>
</dbReference>
<dbReference type="EnsemblPlants" id="PGSC0003DMT400073550">
    <property type="protein sequence ID" value="PGSC0003DMT400073550"/>
    <property type="gene ID" value="PGSC0003DMG402028570"/>
</dbReference>
<dbReference type="HOGENOM" id="CLU_1996615_0_0_1"/>
<dbReference type="Gramene" id="PGSC0003DMT400073550">
    <property type="protein sequence ID" value="PGSC0003DMT400073550"/>
    <property type="gene ID" value="PGSC0003DMG402028570"/>
</dbReference>
<organism evidence="1 2">
    <name type="scientific">Solanum tuberosum</name>
    <name type="common">Potato</name>
    <dbReference type="NCBI Taxonomy" id="4113"/>
    <lineage>
        <taxon>Eukaryota</taxon>
        <taxon>Viridiplantae</taxon>
        <taxon>Streptophyta</taxon>
        <taxon>Embryophyta</taxon>
        <taxon>Tracheophyta</taxon>
        <taxon>Spermatophyta</taxon>
        <taxon>Magnoliopsida</taxon>
        <taxon>eudicotyledons</taxon>
        <taxon>Gunneridae</taxon>
        <taxon>Pentapetalae</taxon>
        <taxon>asterids</taxon>
        <taxon>lamiids</taxon>
        <taxon>Solanales</taxon>
        <taxon>Solanaceae</taxon>
        <taxon>Solanoideae</taxon>
        <taxon>Solaneae</taxon>
        <taxon>Solanum</taxon>
    </lineage>
</organism>
<dbReference type="Proteomes" id="UP000011115">
    <property type="component" value="Unassembled WGS sequence"/>
</dbReference>
<sequence length="121" mass="14123">MKKFVCHDPCQETNIIIVTHGLSSRIFLMKWFDWTIEQFEDLNRMKPSEFQVLQLGHGGEYSLAFHHDDKKLHEWGLSPDMIEDQKCKAYGPTGVKWQGTCDSYPFMDCFAEDSDDENTII</sequence>
<evidence type="ECO:0000313" key="1">
    <source>
        <dbReference type="EnsemblPlants" id="PGSC0003DMT400073550"/>
    </source>
</evidence>
<evidence type="ECO:0000313" key="2">
    <source>
        <dbReference type="Proteomes" id="UP000011115"/>
    </source>
</evidence>